<evidence type="ECO:0000256" key="1">
    <source>
        <dbReference type="ARBA" id="ARBA00006787"/>
    </source>
</evidence>
<feature type="binding site" evidence="5">
    <location>
        <position position="176"/>
    </location>
    <ligand>
        <name>Fe cation</name>
        <dbReference type="ChEBI" id="CHEBI:24875"/>
        <note>catalytic</note>
    </ligand>
</feature>
<comment type="cofactor">
    <cofactor evidence="5">
        <name>Fe(2+)</name>
        <dbReference type="ChEBI" id="CHEBI:29033"/>
    </cofactor>
    <text evidence="5">Binds 1 Fe(2+) ion per subunit.</text>
</comment>
<protein>
    <submittedName>
        <fullName evidence="6">Uncharacterized protein</fullName>
    </submittedName>
</protein>
<evidence type="ECO:0000256" key="4">
    <source>
        <dbReference type="ARBA" id="ARBA00023004"/>
    </source>
</evidence>
<dbReference type="GO" id="GO:0046872">
    <property type="term" value="F:metal ion binding"/>
    <property type="evidence" value="ECO:0007669"/>
    <property type="project" value="UniProtKB-KW"/>
</dbReference>
<dbReference type="PANTHER" id="PTHR10543:SF24">
    <property type="entry name" value="CAROTENOID ISOMEROOXYGENASE"/>
    <property type="match status" value="1"/>
</dbReference>
<gene>
    <name evidence="6" type="ORF">CTOB1V02_LOCUS2286</name>
</gene>
<dbReference type="OrthoDB" id="1069523at2759"/>
<dbReference type="GO" id="GO:0003834">
    <property type="term" value="F:beta-carotene 15,15'-dioxygenase activity"/>
    <property type="evidence" value="ECO:0007669"/>
    <property type="project" value="TreeGrafter"/>
</dbReference>
<feature type="binding site" evidence="5">
    <location>
        <position position="526"/>
    </location>
    <ligand>
        <name>Fe cation</name>
        <dbReference type="ChEBI" id="CHEBI:24875"/>
        <note>catalytic</note>
    </ligand>
</feature>
<dbReference type="InterPro" id="IPR004294">
    <property type="entry name" value="Carotenoid_Oase"/>
</dbReference>
<accession>A0A7R8ZHV7</accession>
<evidence type="ECO:0000256" key="3">
    <source>
        <dbReference type="ARBA" id="ARBA00023002"/>
    </source>
</evidence>
<keyword evidence="4 5" id="KW-0408">Iron</keyword>
<feature type="binding site" evidence="5">
    <location>
        <position position="235"/>
    </location>
    <ligand>
        <name>Fe cation</name>
        <dbReference type="ChEBI" id="CHEBI:24875"/>
        <note>catalytic</note>
    </ligand>
</feature>
<comment type="similarity">
    <text evidence="1">Belongs to the carotenoid oxygenase family.</text>
</comment>
<dbReference type="AlphaFoldDB" id="A0A7R8ZHV7"/>
<keyword evidence="3" id="KW-0560">Oxidoreductase</keyword>
<keyword evidence="2 5" id="KW-0479">Metal-binding</keyword>
<evidence type="ECO:0000256" key="2">
    <source>
        <dbReference type="ARBA" id="ARBA00022723"/>
    </source>
</evidence>
<organism evidence="6">
    <name type="scientific">Cyprideis torosa</name>
    <dbReference type="NCBI Taxonomy" id="163714"/>
    <lineage>
        <taxon>Eukaryota</taxon>
        <taxon>Metazoa</taxon>
        <taxon>Ecdysozoa</taxon>
        <taxon>Arthropoda</taxon>
        <taxon>Crustacea</taxon>
        <taxon>Oligostraca</taxon>
        <taxon>Ostracoda</taxon>
        <taxon>Podocopa</taxon>
        <taxon>Podocopida</taxon>
        <taxon>Cytherocopina</taxon>
        <taxon>Cytheroidea</taxon>
        <taxon>Cytherideidae</taxon>
        <taxon>Cyprideis</taxon>
    </lineage>
</organism>
<dbReference type="EMBL" id="OB660347">
    <property type="protein sequence ID" value="CAD7224319.1"/>
    <property type="molecule type" value="Genomic_DNA"/>
</dbReference>
<proteinExistence type="inferred from homology"/>
<evidence type="ECO:0000313" key="6">
    <source>
        <dbReference type="EMBL" id="CAD7224319.1"/>
    </source>
</evidence>
<dbReference type="Pfam" id="PF03055">
    <property type="entry name" value="RPE65"/>
    <property type="match status" value="1"/>
</dbReference>
<dbReference type="GO" id="GO:0010436">
    <property type="term" value="F:carotenoid dioxygenase activity"/>
    <property type="evidence" value="ECO:0007669"/>
    <property type="project" value="TreeGrafter"/>
</dbReference>
<dbReference type="PANTHER" id="PTHR10543">
    <property type="entry name" value="BETA-CAROTENE DIOXYGENASE"/>
    <property type="match status" value="1"/>
</dbReference>
<name>A0A7R8ZHV7_9CRUS</name>
<sequence>MYPFSRTAAKDCAESESHLRLLLFNPQGNLPNWLKGTFLRVGPGKWDLGDFTLNHWLDGYAILYKFDIRDGTVYFTKKYLQSDAYKKATACQRPIFTEFGTRAFPDPCKNIFSRMMSTLSPSNLTDNAIANVFECHDEVYASSETCFVRKIDPKTLDTKDKVDYHKAVSVNLASSHPLSSKDGFVYNLGSSFISSIKYHIIQIPPAGKKGADMLKGAKIHCSIPSRWHGLFSYYHSFGMTESYFVFIEQPFVIHSTSLITSQIKGSTFRDSMEWRPQEMNKFIVIDKETGKQVKIDYFSNEPFFLFHHINTFESGDQLVVDVIAYKTSEILDKFYLTKLREGNFSSSDPGHFRRYVLPLIKDIKGVESGKNLVTYKDCKAKAEKEEDRIIVTPERMNCDEGQYARGIIDQLDDSEVIKIDTVDKKIVRWNQENNTSIYPGEPKFVPAPNGVKEDDGVVLATCTDVRQVESRSGTPISSNRKIEMSRSNFYSCNRKGTKDFLVVLNASTMKEMARCEVDANIPGGVHGLFLA</sequence>
<reference evidence="6" key="1">
    <citation type="submission" date="2020-11" db="EMBL/GenBank/DDBJ databases">
        <authorList>
            <person name="Tran Van P."/>
        </authorList>
    </citation>
    <scope>NUCLEOTIDE SEQUENCE</scope>
</reference>
<dbReference type="GO" id="GO:0016121">
    <property type="term" value="P:carotene catabolic process"/>
    <property type="evidence" value="ECO:0007669"/>
    <property type="project" value="TreeGrafter"/>
</dbReference>
<evidence type="ECO:0000256" key="5">
    <source>
        <dbReference type="PIRSR" id="PIRSR604294-1"/>
    </source>
</evidence>
<feature type="binding site" evidence="5">
    <location>
        <position position="307"/>
    </location>
    <ligand>
        <name>Fe cation</name>
        <dbReference type="ChEBI" id="CHEBI:24875"/>
        <note>catalytic</note>
    </ligand>
</feature>